<accession>A0A3M7R835</accession>
<dbReference type="EMBL" id="REGN01004056">
    <property type="protein sequence ID" value="RNA19395.1"/>
    <property type="molecule type" value="Genomic_DNA"/>
</dbReference>
<name>A0A3M7R835_BRAPC</name>
<comment type="caution">
    <text evidence="1">The sequence shown here is derived from an EMBL/GenBank/DDBJ whole genome shotgun (WGS) entry which is preliminary data.</text>
</comment>
<dbReference type="Proteomes" id="UP000276133">
    <property type="component" value="Unassembled WGS sequence"/>
</dbReference>
<dbReference type="AlphaFoldDB" id="A0A3M7R835"/>
<evidence type="ECO:0000313" key="2">
    <source>
        <dbReference type="Proteomes" id="UP000276133"/>
    </source>
</evidence>
<reference evidence="1 2" key="1">
    <citation type="journal article" date="2018" name="Sci. Rep.">
        <title>Genomic signatures of local adaptation to the degree of environmental predictability in rotifers.</title>
        <authorList>
            <person name="Franch-Gras L."/>
            <person name="Hahn C."/>
            <person name="Garcia-Roger E.M."/>
            <person name="Carmona M.J."/>
            <person name="Serra M."/>
            <person name="Gomez A."/>
        </authorList>
    </citation>
    <scope>NUCLEOTIDE SEQUENCE [LARGE SCALE GENOMIC DNA]</scope>
    <source>
        <strain evidence="1">HYR1</strain>
    </source>
</reference>
<gene>
    <name evidence="1" type="ORF">BpHYR1_049094</name>
</gene>
<proteinExistence type="predicted"/>
<sequence length="81" mass="9338">MNGCVLCISTFVQNFLNDERHMKKLVRLNFCAILQVYVLKRSGKKEEFGHFLGLVKNAHCDKNFKPFQKVDSQESNSGDEN</sequence>
<evidence type="ECO:0000313" key="1">
    <source>
        <dbReference type="EMBL" id="RNA19395.1"/>
    </source>
</evidence>
<protein>
    <submittedName>
        <fullName evidence="1">Uncharacterized protein</fullName>
    </submittedName>
</protein>
<keyword evidence="2" id="KW-1185">Reference proteome</keyword>
<organism evidence="1 2">
    <name type="scientific">Brachionus plicatilis</name>
    <name type="common">Marine rotifer</name>
    <name type="synonym">Brachionus muelleri</name>
    <dbReference type="NCBI Taxonomy" id="10195"/>
    <lineage>
        <taxon>Eukaryota</taxon>
        <taxon>Metazoa</taxon>
        <taxon>Spiralia</taxon>
        <taxon>Gnathifera</taxon>
        <taxon>Rotifera</taxon>
        <taxon>Eurotatoria</taxon>
        <taxon>Monogononta</taxon>
        <taxon>Pseudotrocha</taxon>
        <taxon>Ploima</taxon>
        <taxon>Brachionidae</taxon>
        <taxon>Brachionus</taxon>
    </lineage>
</organism>